<keyword evidence="5" id="KW-0812">Transmembrane</keyword>
<keyword evidence="2 4" id="KW-0863">Zinc-finger</keyword>
<keyword evidence="1" id="KW-0479">Metal-binding</keyword>
<evidence type="ECO:0000256" key="4">
    <source>
        <dbReference type="PROSITE-ProRule" id="PRU00175"/>
    </source>
</evidence>
<evidence type="ECO:0000256" key="2">
    <source>
        <dbReference type="ARBA" id="ARBA00022771"/>
    </source>
</evidence>
<dbReference type="PANTHER" id="PTHR46347">
    <property type="entry name" value="RING/FYVE/PHD ZINC FINGER SUPERFAMILY PROTEIN"/>
    <property type="match status" value="1"/>
</dbReference>
<gene>
    <name evidence="8" type="ORF">Ae201684_015616</name>
</gene>
<dbReference type="PROSITE" id="PS51292">
    <property type="entry name" value="ZF_RING_CH"/>
    <property type="match status" value="1"/>
</dbReference>
<keyword evidence="5" id="KW-1133">Transmembrane helix</keyword>
<dbReference type="PROSITE" id="PS50089">
    <property type="entry name" value="ZF_RING_2"/>
    <property type="match status" value="1"/>
</dbReference>
<dbReference type="Gene3D" id="3.30.40.10">
    <property type="entry name" value="Zinc/RING finger domain, C3HC4 (zinc finger)"/>
    <property type="match status" value="1"/>
</dbReference>
<evidence type="ECO:0000313" key="8">
    <source>
        <dbReference type="EMBL" id="KAF0726066.1"/>
    </source>
</evidence>
<dbReference type="Proteomes" id="UP000481153">
    <property type="component" value="Unassembled WGS sequence"/>
</dbReference>
<dbReference type="InterPro" id="IPR001841">
    <property type="entry name" value="Znf_RING"/>
</dbReference>
<feature type="transmembrane region" description="Helical" evidence="5">
    <location>
        <begin position="141"/>
        <end position="161"/>
    </location>
</feature>
<evidence type="ECO:0000259" key="6">
    <source>
        <dbReference type="PROSITE" id="PS50089"/>
    </source>
</evidence>
<evidence type="ECO:0000256" key="5">
    <source>
        <dbReference type="SAM" id="Phobius"/>
    </source>
</evidence>
<feature type="transmembrane region" description="Helical" evidence="5">
    <location>
        <begin position="256"/>
        <end position="286"/>
    </location>
</feature>
<dbReference type="SUPFAM" id="SSF57850">
    <property type="entry name" value="RING/U-box"/>
    <property type="match status" value="1"/>
</dbReference>
<comment type="caution">
    <text evidence="8">The sequence shown here is derived from an EMBL/GenBank/DDBJ whole genome shotgun (WGS) entry which is preliminary data.</text>
</comment>
<organism evidence="8 9">
    <name type="scientific">Aphanomyces euteiches</name>
    <dbReference type="NCBI Taxonomy" id="100861"/>
    <lineage>
        <taxon>Eukaryota</taxon>
        <taxon>Sar</taxon>
        <taxon>Stramenopiles</taxon>
        <taxon>Oomycota</taxon>
        <taxon>Saprolegniomycetes</taxon>
        <taxon>Saprolegniales</taxon>
        <taxon>Verrucalvaceae</taxon>
        <taxon>Aphanomyces</taxon>
    </lineage>
</organism>
<name>A0A6G0WG72_9STRA</name>
<evidence type="ECO:0000256" key="1">
    <source>
        <dbReference type="ARBA" id="ARBA00022723"/>
    </source>
</evidence>
<feature type="transmembrane region" description="Helical" evidence="5">
    <location>
        <begin position="192"/>
        <end position="217"/>
    </location>
</feature>
<dbReference type="InterPro" id="IPR011016">
    <property type="entry name" value="Znf_RING-CH"/>
</dbReference>
<protein>
    <submittedName>
        <fullName evidence="8">Uncharacterized protein</fullName>
    </submittedName>
</protein>
<feature type="domain" description="RING-CH-type" evidence="7">
    <location>
        <begin position="56"/>
        <end position="122"/>
    </location>
</feature>
<evidence type="ECO:0000313" key="9">
    <source>
        <dbReference type="Proteomes" id="UP000481153"/>
    </source>
</evidence>
<dbReference type="VEuPathDB" id="FungiDB:AeMF1_003454"/>
<dbReference type="InterPro" id="IPR013083">
    <property type="entry name" value="Znf_RING/FYVE/PHD"/>
</dbReference>
<dbReference type="AlphaFoldDB" id="A0A6G0WG72"/>
<keyword evidence="9" id="KW-1185">Reference proteome</keyword>
<accession>A0A6G0WG72</accession>
<feature type="domain" description="RING-type" evidence="6">
    <location>
        <begin position="64"/>
        <end position="116"/>
    </location>
</feature>
<dbReference type="Pfam" id="PF12906">
    <property type="entry name" value="RINGv"/>
    <property type="match status" value="1"/>
</dbReference>
<sequence>MDKPQARAELEHLLHSSQNPIQFRMKSPRADVKLSPTTRDGGGKTPIAAAMQAQADAQSTEPHCYMCMDTTNGSENSAMELIAPCLCQSFVHRKCLDHWRVTSFTYNAMTECPTCREQYHFDQVIADDTDDLKKQIFQARLWRFAIVLGVVFLGGFVLALIDAGTPKFFNLHWNALNGKIYHWIGMTKVPRFVVYFLLSFAMTVLITGVVFILGWCWREGICQGCANVYYDATYPCGSYEPCPVDDDCCGDCGADFAFVVFVVTVVCAVVAGIVLLCTAVLAALSIGVESATFEVSKSNKPACAISAP</sequence>
<keyword evidence="5" id="KW-0472">Membrane</keyword>
<proteinExistence type="predicted"/>
<keyword evidence="3" id="KW-0862">Zinc</keyword>
<evidence type="ECO:0000259" key="7">
    <source>
        <dbReference type="PROSITE" id="PS51292"/>
    </source>
</evidence>
<reference evidence="8 9" key="1">
    <citation type="submission" date="2019-07" db="EMBL/GenBank/DDBJ databases">
        <title>Genomics analysis of Aphanomyces spp. identifies a new class of oomycete effector associated with host adaptation.</title>
        <authorList>
            <person name="Gaulin E."/>
        </authorList>
    </citation>
    <scope>NUCLEOTIDE SEQUENCE [LARGE SCALE GENOMIC DNA]</scope>
    <source>
        <strain evidence="8 9">ATCC 201684</strain>
    </source>
</reference>
<dbReference type="GO" id="GO:0008270">
    <property type="term" value="F:zinc ion binding"/>
    <property type="evidence" value="ECO:0007669"/>
    <property type="project" value="UniProtKB-KW"/>
</dbReference>
<dbReference type="EMBL" id="VJMJ01000227">
    <property type="protein sequence ID" value="KAF0726066.1"/>
    <property type="molecule type" value="Genomic_DNA"/>
</dbReference>
<dbReference type="PANTHER" id="PTHR46347:SF1">
    <property type="entry name" value="RING_FYVE_PHD ZINC FINGER SUPERFAMILY PROTEIN"/>
    <property type="match status" value="1"/>
</dbReference>
<dbReference type="SMART" id="SM00744">
    <property type="entry name" value="RINGv"/>
    <property type="match status" value="1"/>
</dbReference>
<evidence type="ECO:0000256" key="3">
    <source>
        <dbReference type="ARBA" id="ARBA00022833"/>
    </source>
</evidence>